<dbReference type="Pfam" id="PF02826">
    <property type="entry name" value="2-Hacid_dh_C"/>
    <property type="match status" value="1"/>
</dbReference>
<protein>
    <submittedName>
        <fullName evidence="4">Phosphoglycerate dehydrogenase-like enzyme</fullName>
    </submittedName>
</protein>
<reference evidence="4 5" key="1">
    <citation type="submission" date="2020-08" db="EMBL/GenBank/DDBJ databases">
        <title>Functional genomics of gut bacteria from endangered species of beetles.</title>
        <authorList>
            <person name="Carlos-Shanley C."/>
        </authorList>
    </citation>
    <scope>NUCLEOTIDE SEQUENCE [LARGE SCALE GENOMIC DNA]</scope>
    <source>
        <strain evidence="4 5">S00070</strain>
    </source>
</reference>
<dbReference type="GO" id="GO:0051287">
    <property type="term" value="F:NAD binding"/>
    <property type="evidence" value="ECO:0007669"/>
    <property type="project" value="InterPro"/>
</dbReference>
<evidence type="ECO:0000256" key="1">
    <source>
        <dbReference type="ARBA" id="ARBA00023002"/>
    </source>
</evidence>
<evidence type="ECO:0000313" key="4">
    <source>
        <dbReference type="EMBL" id="MBB6005491.1"/>
    </source>
</evidence>
<keyword evidence="1" id="KW-0560">Oxidoreductase</keyword>
<keyword evidence="5" id="KW-1185">Reference proteome</keyword>
<dbReference type="RefSeq" id="WP_184137359.1">
    <property type="nucleotide sequence ID" value="NZ_JACHKT010000046.1"/>
</dbReference>
<keyword evidence="2" id="KW-0520">NAD</keyword>
<evidence type="ECO:0000313" key="5">
    <source>
        <dbReference type="Proteomes" id="UP000524404"/>
    </source>
</evidence>
<comment type="caution">
    <text evidence="4">The sequence shown here is derived from an EMBL/GenBank/DDBJ whole genome shotgun (WGS) entry which is preliminary data.</text>
</comment>
<evidence type="ECO:0000259" key="3">
    <source>
        <dbReference type="Pfam" id="PF02826"/>
    </source>
</evidence>
<dbReference type="Proteomes" id="UP000524404">
    <property type="component" value="Unassembled WGS sequence"/>
</dbReference>
<name>A0A841F125_9BACT</name>
<dbReference type="EMBL" id="JACHKT010000046">
    <property type="protein sequence ID" value="MBB6005491.1"/>
    <property type="molecule type" value="Genomic_DNA"/>
</dbReference>
<feature type="domain" description="D-isomer specific 2-hydroxyacid dehydrogenase NAD-binding" evidence="3">
    <location>
        <begin position="103"/>
        <end position="267"/>
    </location>
</feature>
<dbReference type="AlphaFoldDB" id="A0A841F125"/>
<dbReference type="Gene3D" id="3.40.50.720">
    <property type="entry name" value="NAD(P)-binding Rossmann-like Domain"/>
    <property type="match status" value="2"/>
</dbReference>
<proteinExistence type="predicted"/>
<dbReference type="SUPFAM" id="SSF51735">
    <property type="entry name" value="NAD(P)-binding Rossmann-fold domains"/>
    <property type="match status" value="1"/>
</dbReference>
<sequence length="305" mass="33720">MKIYIHTKFEASEVSVIKEQLAGKYEVLIGEEILPENREEQFLSADICFGNVPLAWAKQTSKLQWLQLHSAGLDPYQQLENHTFQLTNLKGFFGTSVAETAVAGILAMYRGVGHLAKLQTESKWIGTPLRSSLHLLSNAKVLVLGAGAIGQKVKDLLVGFNCETTVLDSKTVVNLDEYLPTTDILVATLPETPETIGLLNKTRLQMLKPSALFVNVGRGSAVDEIALIELLQQNKIYGAVLDVTAKEPIPENHVLWQMPNVLLTQHTSGGWAEENLDKIKFFIENLARFEKGKALINIANLARGY</sequence>
<dbReference type="GO" id="GO:0016491">
    <property type="term" value="F:oxidoreductase activity"/>
    <property type="evidence" value="ECO:0007669"/>
    <property type="project" value="UniProtKB-KW"/>
</dbReference>
<gene>
    <name evidence="4" type="ORF">HNP25_004165</name>
</gene>
<dbReference type="PANTHER" id="PTHR43333:SF1">
    <property type="entry name" value="D-ISOMER SPECIFIC 2-HYDROXYACID DEHYDROGENASE NAD-BINDING DOMAIN-CONTAINING PROTEIN"/>
    <property type="match status" value="1"/>
</dbReference>
<evidence type="ECO:0000256" key="2">
    <source>
        <dbReference type="ARBA" id="ARBA00023027"/>
    </source>
</evidence>
<organism evidence="4 5">
    <name type="scientific">Arcicella rosea</name>
    <dbReference type="NCBI Taxonomy" id="502909"/>
    <lineage>
        <taxon>Bacteria</taxon>
        <taxon>Pseudomonadati</taxon>
        <taxon>Bacteroidota</taxon>
        <taxon>Cytophagia</taxon>
        <taxon>Cytophagales</taxon>
        <taxon>Flectobacillaceae</taxon>
        <taxon>Arcicella</taxon>
    </lineage>
</organism>
<dbReference type="CDD" id="cd05300">
    <property type="entry name" value="2-Hacid_dh_1"/>
    <property type="match status" value="1"/>
</dbReference>
<dbReference type="PANTHER" id="PTHR43333">
    <property type="entry name" value="2-HACID_DH_C DOMAIN-CONTAINING PROTEIN"/>
    <property type="match status" value="1"/>
</dbReference>
<accession>A0A841F125</accession>
<dbReference type="InterPro" id="IPR036291">
    <property type="entry name" value="NAD(P)-bd_dom_sf"/>
</dbReference>
<dbReference type="InterPro" id="IPR006140">
    <property type="entry name" value="D-isomer_DH_NAD-bd"/>
</dbReference>